<feature type="compositionally biased region" description="Polar residues" evidence="2">
    <location>
        <begin position="73"/>
        <end position="88"/>
    </location>
</feature>
<dbReference type="InterPro" id="IPR001936">
    <property type="entry name" value="RasGAP_dom"/>
</dbReference>
<dbReference type="PANTHER" id="PTHR10194">
    <property type="entry name" value="RAS GTPASE-ACTIVATING PROTEINS"/>
    <property type="match status" value="1"/>
</dbReference>
<dbReference type="PROSITE" id="PS50004">
    <property type="entry name" value="C2"/>
    <property type="match status" value="1"/>
</dbReference>
<dbReference type="PROSITE" id="PS50018">
    <property type="entry name" value="RAS_GTPASE_ACTIV_2"/>
    <property type="match status" value="1"/>
</dbReference>
<keyword evidence="6" id="KW-1185">Reference proteome</keyword>
<name>A0A8H6RS52_9PEZI</name>
<dbReference type="CDD" id="cd05137">
    <property type="entry name" value="RasGAP_CLA2_BUD2"/>
    <property type="match status" value="1"/>
</dbReference>
<dbReference type="InterPro" id="IPR035892">
    <property type="entry name" value="C2_domain_sf"/>
</dbReference>
<dbReference type="GO" id="GO:0007165">
    <property type="term" value="P:signal transduction"/>
    <property type="evidence" value="ECO:0007669"/>
    <property type="project" value="UniProtKB-ARBA"/>
</dbReference>
<feature type="compositionally biased region" description="Low complexity" evidence="2">
    <location>
        <begin position="294"/>
        <end position="308"/>
    </location>
</feature>
<feature type="compositionally biased region" description="Basic and acidic residues" evidence="2">
    <location>
        <begin position="216"/>
        <end position="226"/>
    </location>
</feature>
<dbReference type="Proteomes" id="UP000660729">
    <property type="component" value="Unassembled WGS sequence"/>
</dbReference>
<evidence type="ECO:0000259" key="3">
    <source>
        <dbReference type="PROSITE" id="PS50004"/>
    </source>
</evidence>
<dbReference type="InterPro" id="IPR008936">
    <property type="entry name" value="Rho_GTPase_activation_prot"/>
</dbReference>
<feature type="compositionally biased region" description="Polar residues" evidence="2">
    <location>
        <begin position="268"/>
        <end position="279"/>
    </location>
</feature>
<dbReference type="SMART" id="SM00323">
    <property type="entry name" value="RasGAP"/>
    <property type="match status" value="1"/>
</dbReference>
<evidence type="ECO:0000313" key="6">
    <source>
        <dbReference type="Proteomes" id="UP000660729"/>
    </source>
</evidence>
<feature type="compositionally biased region" description="Polar residues" evidence="2">
    <location>
        <begin position="47"/>
        <end position="57"/>
    </location>
</feature>
<evidence type="ECO:0000256" key="2">
    <source>
        <dbReference type="SAM" id="MobiDB-lite"/>
    </source>
</evidence>
<evidence type="ECO:0000259" key="4">
    <source>
        <dbReference type="PROSITE" id="PS50018"/>
    </source>
</evidence>
<accession>A0A8H6RS52</accession>
<feature type="compositionally biased region" description="Basic residues" evidence="2">
    <location>
        <begin position="1463"/>
        <end position="1476"/>
    </location>
</feature>
<protein>
    <submittedName>
        <fullName evidence="5">Inhibitory regulator protein BUD2/CLA2</fullName>
    </submittedName>
</protein>
<feature type="region of interest" description="Disordered" evidence="2">
    <location>
        <begin position="1"/>
        <end position="255"/>
    </location>
</feature>
<dbReference type="PANTHER" id="PTHR10194:SF60">
    <property type="entry name" value="RAS GTPASE-ACTIVATING PROTEIN RASKOL"/>
    <property type="match status" value="1"/>
</dbReference>
<feature type="domain" description="C2" evidence="3">
    <location>
        <begin position="652"/>
        <end position="811"/>
    </location>
</feature>
<dbReference type="SUPFAM" id="SSF49562">
    <property type="entry name" value="C2 domain (Calcium/lipid-binding domain, CaLB)"/>
    <property type="match status" value="1"/>
</dbReference>
<feature type="domain" description="Ras-GAP" evidence="4">
    <location>
        <begin position="866"/>
        <end position="1106"/>
    </location>
</feature>
<feature type="compositionally biased region" description="Basic and acidic residues" evidence="2">
    <location>
        <begin position="60"/>
        <end position="69"/>
    </location>
</feature>
<evidence type="ECO:0000313" key="5">
    <source>
        <dbReference type="EMBL" id="KAF7195923.1"/>
    </source>
</evidence>
<feature type="region of interest" description="Disordered" evidence="2">
    <location>
        <begin position="1368"/>
        <end position="1497"/>
    </location>
</feature>
<dbReference type="PROSITE" id="PS00509">
    <property type="entry name" value="RAS_GTPASE_ACTIV_1"/>
    <property type="match status" value="1"/>
</dbReference>
<dbReference type="GO" id="GO:0005096">
    <property type="term" value="F:GTPase activator activity"/>
    <property type="evidence" value="ECO:0007669"/>
    <property type="project" value="UniProtKB-KW"/>
</dbReference>
<dbReference type="SUPFAM" id="SSF48350">
    <property type="entry name" value="GTPase activation domain, GAP"/>
    <property type="match status" value="1"/>
</dbReference>
<sequence length="1497" mass="166631">MGDKSHRRRSGVWNNSESPQAQESSGRRWGREKQSKEPTMYDEWLNSERQALQTPPGGSSRERTIERRPSMPMRQSSTAVSSGTQTIRPVTPDDEHARRGNELRSNGGGRSLDSGRASESSNSMKDERMFIPHTTTTIVGGAAARDSPSNSTSRSRRRGEEKASERGSTLSPPQSRNGSVNLSSTSFLGRSESKSNGQRTHGIMEDNGKVYRPRTRTLDEHRREGSDPSITSSKSRTRFGGSGVQSPTSSPAYQGGAEYLASVPASTEVPSAPSVSSLGSPRESPAHTPQGNRSISPISSSTADSIQSALPSANARRILHLMKTLNGRMSGNVIFRRGYGNPWSQSYCYIHEENGSLMYESRASEGAHKTLVPDLKGSHVRSNLDGDMPYLEVTFPDRPDEVHIKLQTQSDFDAWFAALLHWTPRDNASISSGDHRPESASGSKASSMVEPSKRRASVNNPVNSTGRDRAASNRSQKSDRRKSVIAAVAKENPVIKIGKMIYWDTNIGYNSTSALGQVSAGRPNTYRMQSMGSRRWRRISGQLRENGELKLHSDSDNSLISVVQLSQLSRCAIQRLDASVLDNDFCIAIYPQYTASYTNTQPGFIRPIFLSLENRVLYEVWFVLLRAFTMPSIYGPRIEAGETETGNTNGNQDLESMIATSTTYTFRMERSLSVRVVEAKMQSASDKDSSSGFSGGYKSNAPPEKHGYYAEVLLDNETRGKTVVKFEGLNPLWGESFDFQDLPPVLNNASVIIKRRPPEQDLPKSESKHNVHETFDQQQGGFTNLAFDVTCGKVEIQMEELEPEKEIEKWWPIVNMHGHRVGEVLIKVRADEGIVLMARDYQLLSDLLHRFSNGLTLQIAQMIPQELKRLSDSLLNIFQVSGKAGDWLMALVEEEIDGIHKETPITRLRYSRRVGSESSNDPLGSGAPNSDRELIVRDLNKNATLEANLLFRGNTLLTKSLDSHMRRVGKEYLEESLSAKMVEINEKDLDCEVDPNRVNSPQDVDRNWRRLLLFTQEVWKGIIANKQRCPIELRIIFRHIRACAEDKYGDFLRSVSYSSVSGFLFLRFFCPAVLNPKLFGLLNDDIKPKARRTFTLIAKSLQTMANMATFGTKEPWMEPMNAFLVQNREGFKSFIDDVCYVPTPISGNNFPNSASSPTWPSGVVSAEQHLSYTTPMTIMQRLPPSSREGFPSLPYLIDQARAFADLIHLWLEATAALSNSNDSAALPGKTHSDVLAAINASEGDLKEFHQLCEELNSRTQECLNRAERAERPDSPGSFQWEDVINQLQKTQIRGQPSKLGQDPSAFDILADRIASDPSILPDDANPAIEATLAQLRGSEDTDEDHMSERYGDQYMTTLESAVINMPRSQSEYGQRPGSHSLGSSFQGSVGGNYPQSMSSPLASASASMSNVSSAVSSDTEHQTTALPSYEKEVKHRKRRDAARLQIQQQMEAARIKEKEKERKKNKLLPPALRKRREKGEIPSRSANSTPFEEKNMI</sequence>
<reference evidence="5" key="1">
    <citation type="submission" date="2020-04" db="EMBL/GenBank/DDBJ databases">
        <title>Draft genome resource of the tomato pathogen Pseudocercospora fuligena.</title>
        <authorList>
            <person name="Zaccaron A."/>
        </authorList>
    </citation>
    <scope>NUCLEOTIDE SEQUENCE</scope>
    <source>
        <strain evidence="5">PF001</strain>
    </source>
</reference>
<feature type="compositionally biased region" description="Low complexity" evidence="2">
    <location>
        <begin position="1396"/>
        <end position="1417"/>
    </location>
</feature>
<dbReference type="InterPro" id="IPR039360">
    <property type="entry name" value="Ras_GTPase"/>
</dbReference>
<dbReference type="Pfam" id="PF00168">
    <property type="entry name" value="C2"/>
    <property type="match status" value="1"/>
</dbReference>
<keyword evidence="1" id="KW-0343">GTPase activation</keyword>
<dbReference type="EMBL" id="JABCIY010000035">
    <property type="protein sequence ID" value="KAF7195923.1"/>
    <property type="molecule type" value="Genomic_DNA"/>
</dbReference>
<dbReference type="Gene3D" id="2.60.40.150">
    <property type="entry name" value="C2 domain"/>
    <property type="match status" value="1"/>
</dbReference>
<dbReference type="InterPro" id="IPR000008">
    <property type="entry name" value="C2_dom"/>
</dbReference>
<feature type="compositionally biased region" description="Polar residues" evidence="2">
    <location>
        <begin position="12"/>
        <end position="24"/>
    </location>
</feature>
<feature type="region of interest" description="Disordered" evidence="2">
    <location>
        <begin position="268"/>
        <end position="309"/>
    </location>
</feature>
<feature type="compositionally biased region" description="Basic and acidic residues" evidence="2">
    <location>
        <begin position="25"/>
        <end position="36"/>
    </location>
</feature>
<gene>
    <name evidence="5" type="ORF">HII31_02803</name>
</gene>
<feature type="compositionally biased region" description="Basic residues" evidence="2">
    <location>
        <begin position="1"/>
        <end position="10"/>
    </location>
</feature>
<comment type="caution">
    <text evidence="5">The sequence shown here is derived from an EMBL/GenBank/DDBJ whole genome shotgun (WGS) entry which is preliminary data.</text>
</comment>
<evidence type="ECO:0000256" key="1">
    <source>
        <dbReference type="ARBA" id="ARBA00022468"/>
    </source>
</evidence>
<organism evidence="5 6">
    <name type="scientific">Pseudocercospora fuligena</name>
    <dbReference type="NCBI Taxonomy" id="685502"/>
    <lineage>
        <taxon>Eukaryota</taxon>
        <taxon>Fungi</taxon>
        <taxon>Dikarya</taxon>
        <taxon>Ascomycota</taxon>
        <taxon>Pezizomycotina</taxon>
        <taxon>Dothideomycetes</taxon>
        <taxon>Dothideomycetidae</taxon>
        <taxon>Mycosphaerellales</taxon>
        <taxon>Mycosphaerellaceae</taxon>
        <taxon>Pseudocercospora</taxon>
    </lineage>
</organism>
<dbReference type="Pfam" id="PF00616">
    <property type="entry name" value="RasGAP"/>
    <property type="match status" value="2"/>
</dbReference>
<feature type="compositionally biased region" description="Polar residues" evidence="2">
    <location>
        <begin position="166"/>
        <end position="199"/>
    </location>
</feature>
<feature type="compositionally biased region" description="Basic and acidic residues" evidence="2">
    <location>
        <begin position="1453"/>
        <end position="1462"/>
    </location>
</feature>
<feature type="compositionally biased region" description="Basic and acidic residues" evidence="2">
    <location>
        <begin position="91"/>
        <end position="102"/>
    </location>
</feature>
<feature type="compositionally biased region" description="Basic and acidic residues" evidence="2">
    <location>
        <begin position="466"/>
        <end position="482"/>
    </location>
</feature>
<feature type="region of interest" description="Disordered" evidence="2">
    <location>
        <begin position="428"/>
        <end position="484"/>
    </location>
</feature>
<dbReference type="InterPro" id="IPR023152">
    <property type="entry name" value="RasGAP_CS"/>
</dbReference>
<dbReference type="OrthoDB" id="775356at2759"/>
<dbReference type="Gene3D" id="1.10.506.10">
    <property type="entry name" value="GTPase Activation - p120gap, domain 1"/>
    <property type="match status" value="1"/>
</dbReference>
<proteinExistence type="predicted"/>